<evidence type="ECO:0008006" key="3">
    <source>
        <dbReference type="Google" id="ProtNLM"/>
    </source>
</evidence>
<keyword evidence="2" id="KW-1185">Reference proteome</keyword>
<dbReference type="AlphaFoldDB" id="A0AA35Y9D7"/>
<evidence type="ECO:0000313" key="1">
    <source>
        <dbReference type="EMBL" id="CAI9263566.1"/>
    </source>
</evidence>
<gene>
    <name evidence="1" type="ORF">LSALG_LOCUS4249</name>
</gene>
<dbReference type="PANTHER" id="PTHR48463:SF1">
    <property type="entry name" value="DUF223 DOMAIN-CONTAINING PROTEIN"/>
    <property type="match status" value="1"/>
</dbReference>
<dbReference type="Gene3D" id="2.40.50.140">
    <property type="entry name" value="Nucleic acid-binding proteins"/>
    <property type="match status" value="1"/>
</dbReference>
<dbReference type="SUPFAM" id="SSF50249">
    <property type="entry name" value="Nucleic acid-binding proteins"/>
    <property type="match status" value="1"/>
</dbReference>
<name>A0AA35Y9D7_LACSI</name>
<reference evidence="1" key="1">
    <citation type="submission" date="2023-04" db="EMBL/GenBank/DDBJ databases">
        <authorList>
            <person name="Vijverberg K."/>
            <person name="Xiong W."/>
            <person name="Schranz E."/>
        </authorList>
    </citation>
    <scope>NUCLEOTIDE SEQUENCE</scope>
</reference>
<sequence length="266" mass="30221">MVTISDLKCDGVGAPIQVRILHKWKHDVCRYETWYLAVDRFGAIKDQRLYKTRWPVLILLILMDDSGNEIAINLWKECITVPTKFDRSLLIPLPAITVVVVTNLKPSVSAGMLRHGSSHATHIYVNPQIQETTSLINLFSGPMRPQSAPSGIPTTLKDIKLKMRSELLITCPTCRDPIFKRGPHWFCSAHATIEKSSLTKEIMEKVSCRPKYANYLQMKAVLATSIHDGAKAIQTIYSLKRETESIIEKMKIEMKKIPEDDQPYMD</sequence>
<dbReference type="PANTHER" id="PTHR48463">
    <property type="entry name" value="DUF223 DOMAIN-CONTAINING PROTEIN"/>
    <property type="match status" value="1"/>
</dbReference>
<organism evidence="1 2">
    <name type="scientific">Lactuca saligna</name>
    <name type="common">Willowleaf lettuce</name>
    <dbReference type="NCBI Taxonomy" id="75948"/>
    <lineage>
        <taxon>Eukaryota</taxon>
        <taxon>Viridiplantae</taxon>
        <taxon>Streptophyta</taxon>
        <taxon>Embryophyta</taxon>
        <taxon>Tracheophyta</taxon>
        <taxon>Spermatophyta</taxon>
        <taxon>Magnoliopsida</taxon>
        <taxon>eudicotyledons</taxon>
        <taxon>Gunneridae</taxon>
        <taxon>Pentapetalae</taxon>
        <taxon>asterids</taxon>
        <taxon>campanulids</taxon>
        <taxon>Asterales</taxon>
        <taxon>Asteraceae</taxon>
        <taxon>Cichorioideae</taxon>
        <taxon>Cichorieae</taxon>
        <taxon>Lactucinae</taxon>
        <taxon>Lactuca</taxon>
    </lineage>
</organism>
<evidence type="ECO:0000313" key="2">
    <source>
        <dbReference type="Proteomes" id="UP001177003"/>
    </source>
</evidence>
<dbReference type="Proteomes" id="UP001177003">
    <property type="component" value="Chromosome 0"/>
</dbReference>
<dbReference type="EMBL" id="OX465086">
    <property type="protein sequence ID" value="CAI9263566.1"/>
    <property type="molecule type" value="Genomic_DNA"/>
</dbReference>
<proteinExistence type="predicted"/>
<accession>A0AA35Y9D7</accession>
<protein>
    <recommendedName>
        <fullName evidence="3">Replication factor A C-terminal domain-containing protein</fullName>
    </recommendedName>
</protein>
<dbReference type="InterPro" id="IPR012340">
    <property type="entry name" value="NA-bd_OB-fold"/>
</dbReference>